<dbReference type="RefSeq" id="WP_134491326.1">
    <property type="nucleotide sequence ID" value="NZ_CP139089.1"/>
</dbReference>
<proteinExistence type="predicted"/>
<reference evidence="1 2" key="1">
    <citation type="submission" date="2019-03" db="EMBL/GenBank/DDBJ databases">
        <authorList>
            <person name="Kox A.R. M."/>
        </authorList>
    </citation>
    <scope>NUCLEOTIDE SEQUENCE [LARGE SCALE GENOMIC DNA]</scope>
    <source>
        <strain evidence="1">MTUNDRAET4 annotated genome</strain>
    </source>
</reference>
<dbReference type="InterPro" id="IPR009394">
    <property type="entry name" value="MmcB-like"/>
</dbReference>
<dbReference type="Proteomes" id="UP000294360">
    <property type="component" value="Chromosome"/>
</dbReference>
<dbReference type="EMBL" id="LR536450">
    <property type="protein sequence ID" value="VFU10561.1"/>
    <property type="molecule type" value="Genomic_DNA"/>
</dbReference>
<name>A0A4U8Z4V3_METTU</name>
<dbReference type="PIRSF" id="PIRSF031796">
    <property type="entry name" value="UPC031796"/>
    <property type="match status" value="1"/>
</dbReference>
<dbReference type="Pfam" id="PF06319">
    <property type="entry name" value="MmcB-like"/>
    <property type="match status" value="1"/>
</dbReference>
<dbReference type="OrthoDB" id="5194526at2"/>
<protein>
    <recommendedName>
        <fullName evidence="3">DNA repair protein MmcB-related protein</fullName>
    </recommendedName>
</protein>
<accession>A0A4U8Z4V3</accession>
<dbReference type="AlphaFoldDB" id="A0A4U8Z4V3"/>
<evidence type="ECO:0000313" key="1">
    <source>
        <dbReference type="EMBL" id="VFU10561.1"/>
    </source>
</evidence>
<gene>
    <name evidence="1" type="ORF">MTUNDRAET4_3674</name>
</gene>
<evidence type="ECO:0008006" key="3">
    <source>
        <dbReference type="Google" id="ProtNLM"/>
    </source>
</evidence>
<evidence type="ECO:0000313" key="2">
    <source>
        <dbReference type="Proteomes" id="UP000294360"/>
    </source>
</evidence>
<sequence length="161" mass="17836">MPRLMQTLTPQDGRQSETALFVARGTRRLLRRLKFSTVTELPLLSGRRADIVALAADGGVHIVEIKSSIADFRADMKWREYRAHCDRLYFAIPESVPVEIMPPDAGLIVADAYGAEILREAPEHRLAAATRRAVLMRFAHAAAHRLHGLSDPEVMAMGPIG</sequence>
<dbReference type="KEGG" id="mtun:MTUNDRAET4_3674"/>
<organism evidence="1 2">
    <name type="scientific">Methylocella tundrae</name>
    <dbReference type="NCBI Taxonomy" id="227605"/>
    <lineage>
        <taxon>Bacteria</taxon>
        <taxon>Pseudomonadati</taxon>
        <taxon>Pseudomonadota</taxon>
        <taxon>Alphaproteobacteria</taxon>
        <taxon>Hyphomicrobiales</taxon>
        <taxon>Beijerinckiaceae</taxon>
        <taxon>Methylocella</taxon>
    </lineage>
</organism>